<feature type="transmembrane region" description="Helical" evidence="5">
    <location>
        <begin position="644"/>
        <end position="664"/>
    </location>
</feature>
<name>A0A2J6R3F5_HYAVF</name>
<dbReference type="PRINTS" id="PR00420">
    <property type="entry name" value="RNGMNOXGNASE"/>
</dbReference>
<sequence length="812" mass="91710">MKGKSDFRVVIGGGSITGLTLANMLQLHDIDFIVLEAYSDIAPQVGASIGMLPHGNRILDQLGLFQKILDLCPPLDSFHFRDETGKIISEFRGMHSSMLERHGYPITFLDRQMVLQVLYENIKDKTKILTKKRVEKVEMTDDGVVVTTSDKSSYNGDILVGADGIHSSVRGEMWRIANEMSPGWISLDEHSAVPCDYGCVFGISNPCEGIEPGASNSVFRKHESYVINGGPEGRVYWFYFYKLAQRAYGDDIPLYTKEDETKLLKQRENDNITPNLKFKDILDNKITSVLVPLQEYVFKQWHYKRIMTIGDAAHKFHPIAGHGGNACVESAAVLVNALCNVLEKSRGAKPTLEQIEHVFATTQAIRQARATIIKEHSHEQQRTELLDTPLHEFAAFYLLPMTDAEDVTFNFSRNMPLAEKLNSPKLNSVPRLVPYKDELLSSPTPRGASKWYFIGFYLLIAGLVHYGMWVWSAHYGLGAQMETILKTGTFSYDPTFPLKRKYIGIKLVDDYLVFLAAAYMPGLKSWDRNFGTLQMYFLGMLIQPITVWSVEAYRKRNGLTPVSLITIWLLLVQWAGVGIYMPIYYAIYTYISEPEPYWWPLNREVPLQYATSLIWAVMVGYALPTILMFLPWKNPNVVQGFESLWQLSPMFVPLLCTTLGYFYVRSHNLVSVPRKAKEAFPDVPHLKKLYVVTGALGLVLHVYCIAKILSSPDLSLASVFWPDFTPQPKALGEGLRSLFLADFWGFEFATYGWLCMAVWDVKRMGRTTMDVGKASGLIALGSLIIGPGATMSMVWYWRENALAKTSFAHGLT</sequence>
<dbReference type="Pfam" id="PF01494">
    <property type="entry name" value="FAD_binding_3"/>
    <property type="match status" value="2"/>
</dbReference>
<evidence type="ECO:0000313" key="7">
    <source>
        <dbReference type="EMBL" id="PMD33033.1"/>
    </source>
</evidence>
<feature type="transmembrane region" description="Helical" evidence="5">
    <location>
        <begin position="689"/>
        <end position="706"/>
    </location>
</feature>
<keyword evidence="5" id="KW-0472">Membrane</keyword>
<evidence type="ECO:0000256" key="4">
    <source>
        <dbReference type="ARBA" id="ARBA00023002"/>
    </source>
</evidence>
<evidence type="ECO:0000256" key="3">
    <source>
        <dbReference type="ARBA" id="ARBA00022827"/>
    </source>
</evidence>
<feature type="transmembrane region" description="Helical" evidence="5">
    <location>
        <begin position="533"/>
        <end position="550"/>
    </location>
</feature>
<dbReference type="AlphaFoldDB" id="A0A2J6R3F5"/>
<keyword evidence="8" id="KW-1185">Reference proteome</keyword>
<gene>
    <name evidence="7" type="ORF">L207DRAFT_470263</name>
</gene>
<feature type="transmembrane region" description="Helical" evidence="5">
    <location>
        <begin position="738"/>
        <end position="759"/>
    </location>
</feature>
<dbReference type="STRING" id="1149755.A0A2J6R3F5"/>
<proteinExistence type="inferred from homology"/>
<dbReference type="InterPro" id="IPR036188">
    <property type="entry name" value="FAD/NAD-bd_sf"/>
</dbReference>
<dbReference type="PANTHER" id="PTHR47356">
    <property type="entry name" value="FAD-DEPENDENT MONOOXYGENASE ASQG-RELATED"/>
    <property type="match status" value="1"/>
</dbReference>
<organism evidence="7 8">
    <name type="scientific">Hyaloscypha variabilis (strain UAMH 11265 / GT02V1 / F)</name>
    <name type="common">Meliniomyces variabilis</name>
    <dbReference type="NCBI Taxonomy" id="1149755"/>
    <lineage>
        <taxon>Eukaryota</taxon>
        <taxon>Fungi</taxon>
        <taxon>Dikarya</taxon>
        <taxon>Ascomycota</taxon>
        <taxon>Pezizomycotina</taxon>
        <taxon>Leotiomycetes</taxon>
        <taxon>Helotiales</taxon>
        <taxon>Hyaloscyphaceae</taxon>
        <taxon>Hyaloscypha</taxon>
        <taxon>Hyaloscypha variabilis</taxon>
    </lineage>
</organism>
<feature type="transmembrane region" description="Helical" evidence="5">
    <location>
        <begin position="607"/>
        <end position="632"/>
    </location>
</feature>
<evidence type="ECO:0000259" key="6">
    <source>
        <dbReference type="Pfam" id="PF01494"/>
    </source>
</evidence>
<dbReference type="OrthoDB" id="10029326at2759"/>
<dbReference type="SUPFAM" id="SSF51905">
    <property type="entry name" value="FAD/NAD(P)-binding domain"/>
    <property type="match status" value="1"/>
</dbReference>
<reference evidence="7 8" key="1">
    <citation type="submission" date="2016-04" db="EMBL/GenBank/DDBJ databases">
        <title>A degradative enzymes factory behind the ericoid mycorrhizal symbiosis.</title>
        <authorList>
            <consortium name="DOE Joint Genome Institute"/>
            <person name="Martino E."/>
            <person name="Morin E."/>
            <person name="Grelet G."/>
            <person name="Kuo A."/>
            <person name="Kohler A."/>
            <person name="Daghino S."/>
            <person name="Barry K."/>
            <person name="Choi C."/>
            <person name="Cichocki N."/>
            <person name="Clum A."/>
            <person name="Copeland A."/>
            <person name="Hainaut M."/>
            <person name="Haridas S."/>
            <person name="Labutti K."/>
            <person name="Lindquist E."/>
            <person name="Lipzen A."/>
            <person name="Khouja H.-R."/>
            <person name="Murat C."/>
            <person name="Ohm R."/>
            <person name="Olson A."/>
            <person name="Spatafora J."/>
            <person name="Veneault-Fourrey C."/>
            <person name="Henrissat B."/>
            <person name="Grigoriev I."/>
            <person name="Martin F."/>
            <person name="Perotto S."/>
        </authorList>
    </citation>
    <scope>NUCLEOTIDE SEQUENCE [LARGE SCALE GENOMIC DNA]</scope>
    <source>
        <strain evidence="7 8">F</strain>
    </source>
</reference>
<dbReference type="PANTHER" id="PTHR47356:SF2">
    <property type="entry name" value="FAD-BINDING DOMAIN-CONTAINING PROTEIN-RELATED"/>
    <property type="match status" value="1"/>
</dbReference>
<feature type="transmembrane region" description="Helical" evidence="5">
    <location>
        <begin position="562"/>
        <end position="587"/>
    </location>
</feature>
<keyword evidence="5" id="KW-0812">Transmembrane</keyword>
<dbReference type="GO" id="GO:0071949">
    <property type="term" value="F:FAD binding"/>
    <property type="evidence" value="ECO:0007669"/>
    <property type="project" value="InterPro"/>
</dbReference>
<feature type="domain" description="FAD-binding" evidence="6">
    <location>
        <begin position="255"/>
        <end position="345"/>
    </location>
</feature>
<keyword evidence="4" id="KW-0560">Oxidoreductase</keyword>
<comment type="similarity">
    <text evidence="1">Belongs to the paxM FAD-dependent monooxygenase family.</text>
</comment>
<keyword evidence="5" id="KW-1133">Transmembrane helix</keyword>
<evidence type="ECO:0000256" key="2">
    <source>
        <dbReference type="ARBA" id="ARBA00022630"/>
    </source>
</evidence>
<evidence type="ECO:0000256" key="1">
    <source>
        <dbReference type="ARBA" id="ARBA00007992"/>
    </source>
</evidence>
<feature type="transmembrane region" description="Helical" evidence="5">
    <location>
        <begin position="451"/>
        <end position="471"/>
    </location>
</feature>
<dbReference type="Proteomes" id="UP000235786">
    <property type="component" value="Unassembled WGS sequence"/>
</dbReference>
<feature type="transmembrane region" description="Helical" evidence="5">
    <location>
        <begin position="774"/>
        <end position="797"/>
    </location>
</feature>
<dbReference type="EMBL" id="KZ613957">
    <property type="protein sequence ID" value="PMD33033.1"/>
    <property type="molecule type" value="Genomic_DNA"/>
</dbReference>
<keyword evidence="2" id="KW-0285">Flavoprotein</keyword>
<keyword evidence="3" id="KW-0274">FAD</keyword>
<dbReference type="InterPro" id="IPR050562">
    <property type="entry name" value="FAD_mOase_fung"/>
</dbReference>
<accession>A0A2J6R3F5</accession>
<dbReference type="InterPro" id="IPR002938">
    <property type="entry name" value="FAD-bd"/>
</dbReference>
<protein>
    <submittedName>
        <fullName evidence="7">FAD-binding domain-containing protein</fullName>
    </submittedName>
</protein>
<feature type="domain" description="FAD-binding" evidence="6">
    <location>
        <begin position="8"/>
        <end position="172"/>
    </location>
</feature>
<evidence type="ECO:0000313" key="8">
    <source>
        <dbReference type="Proteomes" id="UP000235786"/>
    </source>
</evidence>
<dbReference type="GO" id="GO:0004497">
    <property type="term" value="F:monooxygenase activity"/>
    <property type="evidence" value="ECO:0007669"/>
    <property type="project" value="InterPro"/>
</dbReference>
<evidence type="ECO:0000256" key="5">
    <source>
        <dbReference type="SAM" id="Phobius"/>
    </source>
</evidence>
<dbReference type="Gene3D" id="3.50.50.60">
    <property type="entry name" value="FAD/NAD(P)-binding domain"/>
    <property type="match status" value="1"/>
</dbReference>